<accession>A0A2H3B9A8</accession>
<evidence type="ECO:0000313" key="2">
    <source>
        <dbReference type="EMBL" id="PBK66260.1"/>
    </source>
</evidence>
<reference evidence="3" key="1">
    <citation type="journal article" date="2017" name="Nat. Ecol. Evol.">
        <title>Genome expansion and lineage-specific genetic innovations in the forest pathogenic fungi Armillaria.</title>
        <authorList>
            <person name="Sipos G."/>
            <person name="Prasanna A.N."/>
            <person name="Walter M.C."/>
            <person name="O'Connor E."/>
            <person name="Balint B."/>
            <person name="Krizsan K."/>
            <person name="Kiss B."/>
            <person name="Hess J."/>
            <person name="Varga T."/>
            <person name="Slot J."/>
            <person name="Riley R."/>
            <person name="Boka B."/>
            <person name="Rigling D."/>
            <person name="Barry K."/>
            <person name="Lee J."/>
            <person name="Mihaltcheva S."/>
            <person name="LaButti K."/>
            <person name="Lipzen A."/>
            <person name="Waldron R."/>
            <person name="Moloney N.M."/>
            <person name="Sperisen C."/>
            <person name="Kredics L."/>
            <person name="Vagvoelgyi C."/>
            <person name="Patrignani A."/>
            <person name="Fitzpatrick D."/>
            <person name="Nagy I."/>
            <person name="Doyle S."/>
            <person name="Anderson J.B."/>
            <person name="Grigoriev I.V."/>
            <person name="Gueldener U."/>
            <person name="Muensterkoetter M."/>
            <person name="Nagy L.G."/>
        </authorList>
    </citation>
    <scope>NUCLEOTIDE SEQUENCE [LARGE SCALE GENOMIC DNA]</scope>
    <source>
        <strain evidence="3">28-4</strain>
    </source>
</reference>
<name>A0A2H3B9A8_9AGAR</name>
<proteinExistence type="predicted"/>
<feature type="region of interest" description="Disordered" evidence="1">
    <location>
        <begin position="20"/>
        <end position="43"/>
    </location>
</feature>
<evidence type="ECO:0000313" key="3">
    <source>
        <dbReference type="Proteomes" id="UP000218334"/>
    </source>
</evidence>
<organism evidence="2 3">
    <name type="scientific">Armillaria solidipes</name>
    <dbReference type="NCBI Taxonomy" id="1076256"/>
    <lineage>
        <taxon>Eukaryota</taxon>
        <taxon>Fungi</taxon>
        <taxon>Dikarya</taxon>
        <taxon>Basidiomycota</taxon>
        <taxon>Agaricomycotina</taxon>
        <taxon>Agaricomycetes</taxon>
        <taxon>Agaricomycetidae</taxon>
        <taxon>Agaricales</taxon>
        <taxon>Marasmiineae</taxon>
        <taxon>Physalacriaceae</taxon>
        <taxon>Armillaria</taxon>
    </lineage>
</organism>
<protein>
    <submittedName>
        <fullName evidence="2">Uncharacterized protein</fullName>
    </submittedName>
</protein>
<dbReference type="EMBL" id="KZ293441">
    <property type="protein sequence ID" value="PBK66260.1"/>
    <property type="molecule type" value="Genomic_DNA"/>
</dbReference>
<gene>
    <name evidence="2" type="ORF">ARMSODRAFT_1021468</name>
</gene>
<dbReference type="Proteomes" id="UP000218334">
    <property type="component" value="Unassembled WGS sequence"/>
</dbReference>
<feature type="compositionally biased region" description="Basic and acidic residues" evidence="1">
    <location>
        <begin position="24"/>
        <end position="37"/>
    </location>
</feature>
<evidence type="ECO:0000256" key="1">
    <source>
        <dbReference type="SAM" id="MobiDB-lite"/>
    </source>
</evidence>
<keyword evidence="3" id="KW-1185">Reference proteome</keyword>
<dbReference type="AlphaFoldDB" id="A0A2H3B9A8"/>
<sequence>MNVLKNRSLGTISVMRWRGSGPEVMDRRTTPWSENHHSSVHQSPPVISIPTYASLLDEVSALEEELRAALIDMFQVRAFEGALDDHRLSSFLQPSQHQLPQPSACR</sequence>